<dbReference type="PANTHER" id="PTHR10026">
    <property type="entry name" value="CYCLIN"/>
    <property type="match status" value="1"/>
</dbReference>
<feature type="domain" description="Cyclin N-terminal" evidence="3">
    <location>
        <begin position="36"/>
        <end position="170"/>
    </location>
</feature>
<comment type="caution">
    <text evidence="4">The sequence shown here is derived from an EMBL/GenBank/DDBJ whole genome shotgun (WGS) entry which is preliminary data.</text>
</comment>
<accession>A0AAE0KMY0</accession>
<reference evidence="4" key="2">
    <citation type="submission" date="2023-06" db="EMBL/GenBank/DDBJ databases">
        <authorList>
            <consortium name="Lawrence Berkeley National Laboratory"/>
            <person name="Haridas S."/>
            <person name="Hensen N."/>
            <person name="Bonometti L."/>
            <person name="Westerberg I."/>
            <person name="Brannstrom I.O."/>
            <person name="Guillou S."/>
            <person name="Cros-Aarteil S."/>
            <person name="Calhoun S."/>
            <person name="Kuo A."/>
            <person name="Mondo S."/>
            <person name="Pangilinan J."/>
            <person name="Riley R."/>
            <person name="Labutti K."/>
            <person name="Andreopoulos B."/>
            <person name="Lipzen A."/>
            <person name="Chen C."/>
            <person name="Yanf M."/>
            <person name="Daum C."/>
            <person name="Ng V."/>
            <person name="Clum A."/>
            <person name="Steindorff A."/>
            <person name="Ohm R."/>
            <person name="Martin F."/>
            <person name="Silar P."/>
            <person name="Natvig D."/>
            <person name="Lalanne C."/>
            <person name="Gautier V."/>
            <person name="Ament-Velasquez S.L."/>
            <person name="Kruys A."/>
            <person name="Hutchinson M.I."/>
            <person name="Powell A.J."/>
            <person name="Barry K."/>
            <person name="Miller A.N."/>
            <person name="Grigoriev I.V."/>
            <person name="Debuchy R."/>
            <person name="Gladieux P."/>
            <person name="Thoren M.H."/>
            <person name="Johannesson H."/>
        </authorList>
    </citation>
    <scope>NUCLEOTIDE SEQUENCE</scope>
    <source>
        <strain evidence="4">CBS 958.72</strain>
    </source>
</reference>
<dbReference type="GO" id="GO:0016538">
    <property type="term" value="F:cyclin-dependent protein serine/threonine kinase regulator activity"/>
    <property type="evidence" value="ECO:0007669"/>
    <property type="project" value="InterPro"/>
</dbReference>
<reference evidence="4" key="1">
    <citation type="journal article" date="2023" name="Mol. Phylogenet. Evol.">
        <title>Genome-scale phylogeny and comparative genomics of the fungal order Sordariales.</title>
        <authorList>
            <person name="Hensen N."/>
            <person name="Bonometti L."/>
            <person name="Westerberg I."/>
            <person name="Brannstrom I.O."/>
            <person name="Guillou S."/>
            <person name="Cros-Aarteil S."/>
            <person name="Calhoun S."/>
            <person name="Haridas S."/>
            <person name="Kuo A."/>
            <person name="Mondo S."/>
            <person name="Pangilinan J."/>
            <person name="Riley R."/>
            <person name="LaButti K."/>
            <person name="Andreopoulos B."/>
            <person name="Lipzen A."/>
            <person name="Chen C."/>
            <person name="Yan M."/>
            <person name="Daum C."/>
            <person name="Ng V."/>
            <person name="Clum A."/>
            <person name="Steindorff A."/>
            <person name="Ohm R.A."/>
            <person name="Martin F."/>
            <person name="Silar P."/>
            <person name="Natvig D.O."/>
            <person name="Lalanne C."/>
            <person name="Gautier V."/>
            <person name="Ament-Velasquez S.L."/>
            <person name="Kruys A."/>
            <person name="Hutchinson M.I."/>
            <person name="Powell A.J."/>
            <person name="Barry K."/>
            <person name="Miller A.N."/>
            <person name="Grigoriev I.V."/>
            <person name="Debuchy R."/>
            <person name="Gladieux P."/>
            <person name="Hiltunen Thoren M."/>
            <person name="Johannesson H."/>
        </authorList>
    </citation>
    <scope>NUCLEOTIDE SEQUENCE</scope>
    <source>
        <strain evidence="4">CBS 958.72</strain>
    </source>
</reference>
<dbReference type="CDD" id="cd20546">
    <property type="entry name" value="CYCLIN_SpCG1C_ScCTK2-like_rpt2"/>
    <property type="match status" value="1"/>
</dbReference>
<evidence type="ECO:0000256" key="2">
    <source>
        <dbReference type="SAM" id="MobiDB-lite"/>
    </source>
</evidence>
<feature type="compositionally biased region" description="Basic and acidic residues" evidence="2">
    <location>
        <begin position="389"/>
        <end position="398"/>
    </location>
</feature>
<feature type="region of interest" description="Disordered" evidence="2">
    <location>
        <begin position="386"/>
        <end position="448"/>
    </location>
</feature>
<evidence type="ECO:0000259" key="3">
    <source>
        <dbReference type="Pfam" id="PF00134"/>
    </source>
</evidence>
<dbReference type="InterPro" id="IPR036915">
    <property type="entry name" value="Cyclin-like_sf"/>
</dbReference>
<gene>
    <name evidence="4" type="ORF">B0T24DRAFT_140985</name>
</gene>
<feature type="compositionally biased region" description="Pro residues" evidence="2">
    <location>
        <begin position="1"/>
        <end position="11"/>
    </location>
</feature>
<dbReference type="EMBL" id="JAULSN010000002">
    <property type="protein sequence ID" value="KAK3378845.1"/>
    <property type="molecule type" value="Genomic_DNA"/>
</dbReference>
<proteinExistence type="predicted"/>
<dbReference type="GO" id="GO:0006357">
    <property type="term" value="P:regulation of transcription by RNA polymerase II"/>
    <property type="evidence" value="ECO:0007669"/>
    <property type="project" value="InterPro"/>
</dbReference>
<dbReference type="Proteomes" id="UP001287356">
    <property type="component" value="Unassembled WGS sequence"/>
</dbReference>
<organism evidence="4 5">
    <name type="scientific">Lasiosphaeria ovina</name>
    <dbReference type="NCBI Taxonomy" id="92902"/>
    <lineage>
        <taxon>Eukaryota</taxon>
        <taxon>Fungi</taxon>
        <taxon>Dikarya</taxon>
        <taxon>Ascomycota</taxon>
        <taxon>Pezizomycotina</taxon>
        <taxon>Sordariomycetes</taxon>
        <taxon>Sordariomycetidae</taxon>
        <taxon>Sordariales</taxon>
        <taxon>Lasiosphaeriaceae</taxon>
        <taxon>Lasiosphaeria</taxon>
    </lineage>
</organism>
<name>A0AAE0KMY0_9PEZI</name>
<dbReference type="AlphaFoldDB" id="A0AAE0KMY0"/>
<feature type="compositionally biased region" description="Low complexity" evidence="2">
    <location>
        <begin position="21"/>
        <end position="33"/>
    </location>
</feature>
<dbReference type="SUPFAM" id="SSF47954">
    <property type="entry name" value="Cyclin-like"/>
    <property type="match status" value="2"/>
</dbReference>
<dbReference type="Gene3D" id="1.10.472.10">
    <property type="entry name" value="Cyclin-like"/>
    <property type="match status" value="1"/>
</dbReference>
<dbReference type="InterPro" id="IPR006671">
    <property type="entry name" value="Cyclin_N"/>
</dbReference>
<keyword evidence="5" id="KW-1185">Reference proteome</keyword>
<dbReference type="InterPro" id="IPR043198">
    <property type="entry name" value="Cyclin/Ssn8"/>
</dbReference>
<feature type="region of interest" description="Disordered" evidence="2">
    <location>
        <begin position="1"/>
        <end position="33"/>
    </location>
</feature>
<sequence length="448" mass="50760">MAPQSGRPPGPANNDQTSDDGTPIGPPSGLSSIPTQYISEQSLRQMLKSIAYDEAREDTYRLKGVQLIDSVRGSLHLPVKTFDTAAVYYHKFRIRFPSSEYNYEDVALASLFVACKVEDTIKKSKEILCAAHNLRQPHDNKTADDKAFESPSRFTVGLERHILETIGFDFRVQYPQKLLIKMVRSMFSPRGNEGTEDGQKFLRVAYDMSIDVYKTFAPIKQSTFTLVLAILELTALFTGKGSEAVNRFKGSQWHSNKASILETMLDLLDLYTQFPKSTKVGARFDLNKLMDVKIDLNKMVSKEGNQRYYPWCDRCAQDALEANPATPGSATSPATNNSLSGSSIVKRKVTASEGTLRFVFDAELARKERDLIADYHNDEYEEYEVQVEEPIRETESRHSSRSSHNHSHRNHGSHNNHNDNHGWSPYQRSRHGSHQSDRPKGRKTHAYY</sequence>
<evidence type="ECO:0000313" key="4">
    <source>
        <dbReference type="EMBL" id="KAK3378845.1"/>
    </source>
</evidence>
<evidence type="ECO:0000313" key="5">
    <source>
        <dbReference type="Proteomes" id="UP001287356"/>
    </source>
</evidence>
<evidence type="ECO:0000256" key="1">
    <source>
        <dbReference type="ARBA" id="ARBA00014912"/>
    </source>
</evidence>
<protein>
    <recommendedName>
        <fullName evidence="1">RNA polymerase II holoenzyme cyclin-like subunit</fullName>
    </recommendedName>
</protein>
<feature type="compositionally biased region" description="Basic residues" evidence="2">
    <location>
        <begin position="399"/>
        <end position="414"/>
    </location>
</feature>
<dbReference type="Pfam" id="PF00134">
    <property type="entry name" value="Cyclin_N"/>
    <property type="match status" value="1"/>
</dbReference>